<dbReference type="RefSeq" id="WP_114587193.1">
    <property type="nucleotide sequence ID" value="NZ_CP031150.1"/>
</dbReference>
<dbReference type="Gene3D" id="2.60.40.1120">
    <property type="entry name" value="Carboxypeptidase-like, regulatory domain"/>
    <property type="match status" value="1"/>
</dbReference>
<dbReference type="Pfam" id="PF13620">
    <property type="entry name" value="CarboxypepD_reg"/>
    <property type="match status" value="1"/>
</dbReference>
<dbReference type="NCBIfam" id="TIGR04207">
    <property type="entry name" value="halo_sig_pep"/>
    <property type="match status" value="1"/>
</dbReference>
<protein>
    <recommendedName>
        <fullName evidence="3">CARDB domain-containing protein</fullName>
    </recommendedName>
</protein>
<dbReference type="PROSITE" id="PS00018">
    <property type="entry name" value="EF_HAND_1"/>
    <property type="match status" value="1"/>
</dbReference>
<organism evidence="1 2">
    <name type="scientific">Haloplanus rubicundus</name>
    <dbReference type="NCBI Taxonomy" id="1547898"/>
    <lineage>
        <taxon>Archaea</taxon>
        <taxon>Methanobacteriati</taxon>
        <taxon>Methanobacteriota</taxon>
        <taxon>Stenosarchaea group</taxon>
        <taxon>Halobacteria</taxon>
        <taxon>Halobacteriales</taxon>
        <taxon>Haloferacaceae</taxon>
        <taxon>Haloplanus</taxon>
    </lineage>
</organism>
<dbReference type="Proteomes" id="UP000253273">
    <property type="component" value="Chromosome"/>
</dbReference>
<dbReference type="SUPFAM" id="SSF49464">
    <property type="entry name" value="Carboxypeptidase regulatory domain-like"/>
    <property type="match status" value="1"/>
</dbReference>
<gene>
    <name evidence="1" type="ORF">DU500_07370</name>
</gene>
<dbReference type="InterPro" id="IPR026452">
    <property type="entry name" value="Surf_glycop_sig_pep"/>
</dbReference>
<keyword evidence="2" id="KW-1185">Reference proteome</keyword>
<evidence type="ECO:0000313" key="1">
    <source>
        <dbReference type="EMBL" id="AXG08072.1"/>
    </source>
</evidence>
<dbReference type="InterPro" id="IPR008969">
    <property type="entry name" value="CarboxyPept-like_regulatory"/>
</dbReference>
<reference evidence="1 2" key="1">
    <citation type="submission" date="2018-07" db="EMBL/GenBank/DDBJ databases">
        <title>Genome sequences of Haloplanus sp. CBA1113.</title>
        <authorList>
            <person name="Kim Y.B."/>
            <person name="Roh S.W."/>
        </authorList>
    </citation>
    <scope>NUCLEOTIDE SEQUENCE [LARGE SCALE GENOMIC DNA]</scope>
    <source>
        <strain evidence="1 2">CBA1113</strain>
    </source>
</reference>
<sequence>MTTPTSTDKFRSLFLALLMVLSVVSGTIAFAGTAAANAPNQGAYAAGNASADMTEDADTTTNSRVIVTDLQFAQTGNVDNITVNPGGGASAADISATDIAEIEVIAGLTNGEVVERNTTSVNSLPTEFDFSGSTTANGDQVQNVTVVVEVSESAAQGDAFDNTITITAPDGTTFEGNSPYDTAGVQTVTSNNGFIAGDVTDSSTSESLDDVEIQIFEDTNNNGVVDSSDFLVTTVDTNQNGRYTATLAPGTDYLVEADRAGFQTAASDGTVSVTQGDATTVDIVLTPESVVNNVDVTADPASATVPADGQTEIVYTVNVSGQTGTQTNVGIPGRTVELNLTNGAGPVTVVDSNGDTSTGVSTSGGTVTATTNNTGIAVFNVSSDTVQTVDLTFEETISGENDTATARFEELINDGPGSVRGDISNEETGESIEGASVYAIQSQRFSENTQSVGPITISNFDSSDQTVSFRLINDDTGEVVDADQYRVVKTDSDDRLVKSYPLNESDSAAGNGFVYTDLGGDDDASFNITPLRSANYTLDVAPGSPASNIGFENTANVTTFSSSDAPLDLTQSDIESRYSGTNAIVSNETDARGEYTLTQLFIGQNQNGLDYVVTATDNDFTRDFVDTEVTDNDPAQALIDIEPREPLPASQVNITNLARIPSGEVDGERVSFNDTRDDTAQEVPRDGRTLDVILVETSNVDGAANGTVTLTVENDQFDVSEGGFDESLVNGAESANVVNNGRSITVTTGEDGTATVFLQSDQDSSSLDSTSAEEFVGISSSLVGATGSTATDQTSKSFTGVTRFEVAQMRGDVTNGEDEPLENTLVFTDRFDFGSEVAFSGQEQFRIDLEPADTTSSAEDIEVNSFNVSLFEFNATTSQYELVNTETVATDRLEGNYTFSEFNDISFNASSPGATLVTGTGDDNSYSLPRVPALAGEDVTYQMGAIKTVAPQLGETGTSNEESVQIATTGTADILVRGAQPTQPAFFEVSDLNPQDVTVTQGDSITITATVENTGDLTANQTVEFRVGGNAVASQPVELSGGENTTVTFENVSTASLDSGSYTHGVYTEDSSQTATLTVESSGNNGGNGETSFQDVLVTIQDYNNGNASFQEVLQTIADYNADN</sequence>
<dbReference type="InterPro" id="IPR018247">
    <property type="entry name" value="EF_Hand_1_Ca_BS"/>
</dbReference>
<dbReference type="GeneID" id="37283193"/>
<evidence type="ECO:0000313" key="2">
    <source>
        <dbReference type="Proteomes" id="UP000253273"/>
    </source>
</evidence>
<dbReference type="InterPro" id="IPR013783">
    <property type="entry name" value="Ig-like_fold"/>
</dbReference>
<proteinExistence type="predicted"/>
<accession>A0A345E7A0</accession>
<dbReference type="AlphaFoldDB" id="A0A345E7A0"/>
<name>A0A345E7A0_9EURY</name>
<dbReference type="EMBL" id="CP031150">
    <property type="protein sequence ID" value="AXG08072.1"/>
    <property type="molecule type" value="Genomic_DNA"/>
</dbReference>
<dbReference type="Gene3D" id="2.60.40.10">
    <property type="entry name" value="Immunoglobulins"/>
    <property type="match status" value="1"/>
</dbReference>
<evidence type="ECO:0008006" key="3">
    <source>
        <dbReference type="Google" id="ProtNLM"/>
    </source>
</evidence>
<dbReference type="KEGG" id="haj:DU500_07370"/>